<proteinExistence type="inferred from homology"/>
<dbReference type="GO" id="GO:0003874">
    <property type="term" value="F:6-pyruvoyltetrahydropterin synthase activity"/>
    <property type="evidence" value="ECO:0007669"/>
    <property type="project" value="UniProtKB-EC"/>
</dbReference>
<dbReference type="GO" id="GO:0006729">
    <property type="term" value="P:tetrahydrobiopterin biosynthetic process"/>
    <property type="evidence" value="ECO:0007669"/>
    <property type="project" value="UniProtKB-UniPathway"/>
</dbReference>
<dbReference type="VEuPathDB" id="FungiDB:H257_17325"/>
<dbReference type="SUPFAM" id="SSF55620">
    <property type="entry name" value="Tetrahydrobiopterin biosynthesis enzymes-like"/>
    <property type="match status" value="1"/>
</dbReference>
<dbReference type="OrthoDB" id="14045at2759"/>
<name>W4FHF5_APHAT</name>
<dbReference type="PANTHER" id="PTHR12589">
    <property type="entry name" value="PYRUVOYL TETRAHYDROBIOPTERIN SYNTHASE"/>
    <property type="match status" value="1"/>
</dbReference>
<dbReference type="Pfam" id="PF01242">
    <property type="entry name" value="PTPS"/>
    <property type="match status" value="1"/>
</dbReference>
<evidence type="ECO:0000256" key="1">
    <source>
        <dbReference type="ARBA" id="ARBA00001947"/>
    </source>
</evidence>
<dbReference type="EC" id="4.2.3.12" evidence="4"/>
<evidence type="ECO:0000313" key="9">
    <source>
        <dbReference type="EMBL" id="ETV66173.1"/>
    </source>
</evidence>
<keyword evidence="5" id="KW-0479">Metal-binding</keyword>
<evidence type="ECO:0000256" key="8">
    <source>
        <dbReference type="ARBA" id="ARBA00023239"/>
    </source>
</evidence>
<dbReference type="GeneID" id="20819321"/>
<comment type="similarity">
    <text evidence="3">Belongs to the PTPS family.</text>
</comment>
<dbReference type="UniPathway" id="UPA00849">
    <property type="reaction ID" value="UER00819"/>
</dbReference>
<keyword evidence="6" id="KW-0862">Zinc</keyword>
<evidence type="ECO:0000256" key="7">
    <source>
        <dbReference type="ARBA" id="ARBA00023007"/>
    </source>
</evidence>
<organism evidence="9">
    <name type="scientific">Aphanomyces astaci</name>
    <name type="common">Crayfish plague agent</name>
    <dbReference type="NCBI Taxonomy" id="112090"/>
    <lineage>
        <taxon>Eukaryota</taxon>
        <taxon>Sar</taxon>
        <taxon>Stramenopiles</taxon>
        <taxon>Oomycota</taxon>
        <taxon>Saprolegniomycetes</taxon>
        <taxon>Saprolegniales</taxon>
        <taxon>Verrucalvaceae</taxon>
        <taxon>Aphanomyces</taxon>
    </lineage>
</organism>
<keyword evidence="7" id="KW-0783">Tetrahydrobiopterin biosynthesis</keyword>
<comment type="pathway">
    <text evidence="2">Cofactor biosynthesis; tetrahydrobiopterin biosynthesis; tetrahydrobiopterin from 7,8-dihydroneopterin triphosphate: step 1/3.</text>
</comment>
<dbReference type="GO" id="GO:0046872">
    <property type="term" value="F:metal ion binding"/>
    <property type="evidence" value="ECO:0007669"/>
    <property type="project" value="UniProtKB-KW"/>
</dbReference>
<dbReference type="EMBL" id="KI913216">
    <property type="protein sequence ID" value="ETV66173.1"/>
    <property type="molecule type" value="Genomic_DNA"/>
</dbReference>
<accession>W4FHF5</accession>
<evidence type="ECO:0000256" key="6">
    <source>
        <dbReference type="ARBA" id="ARBA00022833"/>
    </source>
</evidence>
<sequence length="174" mass="19710">MAPADVYRVFVSKDYMKFNAAHFIAFKGFRERLHGHNYRMSVTITGDRIGHDGYLVDFGDIKKVAREVCRELNEHFLVPLKSDVLKIDVNAETVQLVTEDGKSFSFPRGDCALLPIVHSSAEELARYLMDVLLERFTMAQMKARHATKIQVSIAEAENQLASVDRTLDYGDLSP</sequence>
<dbReference type="InterPro" id="IPR038418">
    <property type="entry name" value="6-PTP_synth/QueD_sf"/>
</dbReference>
<evidence type="ECO:0000256" key="2">
    <source>
        <dbReference type="ARBA" id="ARBA00005126"/>
    </source>
</evidence>
<reference evidence="9" key="1">
    <citation type="submission" date="2013-12" db="EMBL/GenBank/DDBJ databases">
        <title>The Genome Sequence of Aphanomyces astaci APO3.</title>
        <authorList>
            <consortium name="The Broad Institute Genomics Platform"/>
            <person name="Russ C."/>
            <person name="Tyler B."/>
            <person name="van West P."/>
            <person name="Dieguez-Uribeondo J."/>
            <person name="Young S.K."/>
            <person name="Zeng Q."/>
            <person name="Gargeya S."/>
            <person name="Fitzgerald M."/>
            <person name="Abouelleil A."/>
            <person name="Alvarado L."/>
            <person name="Chapman S.B."/>
            <person name="Gainer-Dewar J."/>
            <person name="Goldberg J."/>
            <person name="Griggs A."/>
            <person name="Gujja S."/>
            <person name="Hansen M."/>
            <person name="Howarth C."/>
            <person name="Imamovic A."/>
            <person name="Ireland A."/>
            <person name="Larimer J."/>
            <person name="McCowan C."/>
            <person name="Murphy C."/>
            <person name="Pearson M."/>
            <person name="Poon T.W."/>
            <person name="Priest M."/>
            <person name="Roberts A."/>
            <person name="Saif S."/>
            <person name="Shea T."/>
            <person name="Sykes S."/>
            <person name="Wortman J."/>
            <person name="Nusbaum C."/>
            <person name="Birren B."/>
        </authorList>
    </citation>
    <scope>NUCLEOTIDE SEQUENCE [LARGE SCALE GENOMIC DNA]</scope>
    <source>
        <strain evidence="9">APO3</strain>
    </source>
</reference>
<dbReference type="AlphaFoldDB" id="W4FHF5"/>
<dbReference type="InterPro" id="IPR007115">
    <property type="entry name" value="6-PTP_synth/QueD"/>
</dbReference>
<protein>
    <recommendedName>
        <fullName evidence="4">6-pyruvoyltetrahydropterin synthase</fullName>
        <ecNumber evidence="4">4.2.3.12</ecNumber>
    </recommendedName>
</protein>
<keyword evidence="8" id="KW-0456">Lyase</keyword>
<evidence type="ECO:0000256" key="5">
    <source>
        <dbReference type="ARBA" id="ARBA00022723"/>
    </source>
</evidence>
<dbReference type="Gene3D" id="3.30.479.10">
    <property type="entry name" value="6-pyruvoyl tetrahydropterin synthase/QueD"/>
    <property type="match status" value="1"/>
</dbReference>
<dbReference type="RefSeq" id="XP_009844362.1">
    <property type="nucleotide sequence ID" value="XM_009846060.1"/>
</dbReference>
<evidence type="ECO:0000256" key="3">
    <source>
        <dbReference type="ARBA" id="ARBA00009164"/>
    </source>
</evidence>
<dbReference type="PANTHER" id="PTHR12589:SF7">
    <property type="entry name" value="6-PYRUVOYL TETRAHYDROBIOPTERIN SYNTHASE"/>
    <property type="match status" value="1"/>
</dbReference>
<comment type="cofactor">
    <cofactor evidence="1">
        <name>Zn(2+)</name>
        <dbReference type="ChEBI" id="CHEBI:29105"/>
    </cofactor>
</comment>
<gene>
    <name evidence="9" type="ORF">H257_17325</name>
</gene>
<evidence type="ECO:0000256" key="4">
    <source>
        <dbReference type="ARBA" id="ARBA00013100"/>
    </source>
</evidence>